<dbReference type="AlphaFoldDB" id="A0A165XYW0"/>
<gene>
    <name evidence="2" type="ORF">SISSUDRAFT_1133013</name>
</gene>
<protein>
    <submittedName>
        <fullName evidence="2">Uncharacterized protein</fullName>
    </submittedName>
</protein>
<accession>A0A165XYW0</accession>
<evidence type="ECO:0000313" key="3">
    <source>
        <dbReference type="Proteomes" id="UP000076798"/>
    </source>
</evidence>
<feature type="compositionally biased region" description="Basic and acidic residues" evidence="1">
    <location>
        <begin position="1"/>
        <end position="10"/>
    </location>
</feature>
<reference evidence="2 3" key="1">
    <citation type="journal article" date="2016" name="Mol. Biol. Evol.">
        <title>Comparative Genomics of Early-Diverging Mushroom-Forming Fungi Provides Insights into the Origins of Lignocellulose Decay Capabilities.</title>
        <authorList>
            <person name="Nagy L.G."/>
            <person name="Riley R."/>
            <person name="Tritt A."/>
            <person name="Adam C."/>
            <person name="Daum C."/>
            <person name="Floudas D."/>
            <person name="Sun H."/>
            <person name="Yadav J.S."/>
            <person name="Pangilinan J."/>
            <person name="Larsson K.H."/>
            <person name="Matsuura K."/>
            <person name="Barry K."/>
            <person name="Labutti K."/>
            <person name="Kuo R."/>
            <person name="Ohm R.A."/>
            <person name="Bhattacharya S.S."/>
            <person name="Shirouzu T."/>
            <person name="Yoshinaga Y."/>
            <person name="Martin F.M."/>
            <person name="Grigoriev I.V."/>
            <person name="Hibbett D.S."/>
        </authorList>
    </citation>
    <scope>NUCLEOTIDE SEQUENCE [LARGE SCALE GENOMIC DNA]</scope>
    <source>
        <strain evidence="2 3">HHB10207 ss-3</strain>
    </source>
</reference>
<dbReference type="Proteomes" id="UP000076798">
    <property type="component" value="Unassembled WGS sequence"/>
</dbReference>
<evidence type="ECO:0000256" key="1">
    <source>
        <dbReference type="SAM" id="MobiDB-lite"/>
    </source>
</evidence>
<keyword evidence="3" id="KW-1185">Reference proteome</keyword>
<feature type="region of interest" description="Disordered" evidence="1">
    <location>
        <begin position="1"/>
        <end position="25"/>
    </location>
</feature>
<dbReference type="EMBL" id="KV428303">
    <property type="protein sequence ID" value="KZT32697.1"/>
    <property type="molecule type" value="Genomic_DNA"/>
</dbReference>
<proteinExistence type="predicted"/>
<evidence type="ECO:0000313" key="2">
    <source>
        <dbReference type="EMBL" id="KZT32697.1"/>
    </source>
</evidence>
<name>A0A165XYW0_9AGAM</name>
<sequence>MSPQFKEERQGISLKQSGRDSAATRQSLALGGELKVEADGQTLRWTLDHLHGQGPANGHVGKGVFHSYVGSEDAAGFIAGTYTLKIHGQHADLRLVDADGLVGVFSGEGKQQGLDGDYEGSYKRA</sequence>
<organism evidence="2 3">
    <name type="scientific">Sistotremastrum suecicum HHB10207 ss-3</name>
    <dbReference type="NCBI Taxonomy" id="1314776"/>
    <lineage>
        <taxon>Eukaryota</taxon>
        <taxon>Fungi</taxon>
        <taxon>Dikarya</taxon>
        <taxon>Basidiomycota</taxon>
        <taxon>Agaricomycotina</taxon>
        <taxon>Agaricomycetes</taxon>
        <taxon>Sistotremastrales</taxon>
        <taxon>Sistotremastraceae</taxon>
        <taxon>Sistotremastrum</taxon>
    </lineage>
</organism>